<dbReference type="InterPro" id="IPR016193">
    <property type="entry name" value="Cytidine_deaminase-like"/>
</dbReference>
<dbReference type="InterPro" id="IPR002125">
    <property type="entry name" value="CMP_dCMP_dom"/>
</dbReference>
<evidence type="ECO:0000256" key="4">
    <source>
        <dbReference type="ARBA" id="ARBA00022801"/>
    </source>
</evidence>
<keyword evidence="3" id="KW-0479">Metal-binding</keyword>
<dbReference type="Gene3D" id="3.40.140.10">
    <property type="entry name" value="Cytidine Deaminase, domain 2"/>
    <property type="match status" value="1"/>
</dbReference>
<gene>
    <name evidence="9" type="ORF">ElP_28680</name>
</gene>
<dbReference type="CDD" id="cd01286">
    <property type="entry name" value="deoxycytidylate_deaminase"/>
    <property type="match status" value="1"/>
</dbReference>
<organism evidence="9 10">
    <name type="scientific">Tautonia plasticadhaerens</name>
    <dbReference type="NCBI Taxonomy" id="2527974"/>
    <lineage>
        <taxon>Bacteria</taxon>
        <taxon>Pseudomonadati</taxon>
        <taxon>Planctomycetota</taxon>
        <taxon>Planctomycetia</taxon>
        <taxon>Isosphaerales</taxon>
        <taxon>Isosphaeraceae</taxon>
        <taxon>Tautonia</taxon>
    </lineage>
</organism>
<accession>A0A518H298</accession>
<proteinExistence type="inferred from homology"/>
<comment type="similarity">
    <text evidence="2">Belongs to the cytidine and deoxycytidylate deaminase family.</text>
</comment>
<dbReference type="InterPro" id="IPR035105">
    <property type="entry name" value="Deoxycytidylate_deaminase_dom"/>
</dbReference>
<evidence type="ECO:0000256" key="7">
    <source>
        <dbReference type="SAM" id="MobiDB-lite"/>
    </source>
</evidence>
<comment type="cofactor">
    <cofactor evidence="1">
        <name>Zn(2+)</name>
        <dbReference type="ChEBI" id="CHEBI:29105"/>
    </cofactor>
</comment>
<dbReference type="PANTHER" id="PTHR11086:SF18">
    <property type="entry name" value="DEOXYCYTIDYLATE DEAMINASE"/>
    <property type="match status" value="1"/>
</dbReference>
<dbReference type="GO" id="GO:0004132">
    <property type="term" value="F:dCMP deaminase activity"/>
    <property type="evidence" value="ECO:0007669"/>
    <property type="project" value="TreeGrafter"/>
</dbReference>
<sequence>MAKQSRQRSAQSDRIKAAPYAADDLPAESARIADKDTSSASPDGSTRSAKDFLYQNFSESELVLGLVAAVGTDLKSVIGTIEDRLKIFGYTTIVIKISKDVIPRVAKIKPLNEGSAGYVRTDALMTAGDDARKLSDDSSILALGVAARIASDRNYEGSDITQGLKPKFAYIVDSLKHPSEVTRLREIYPESFYLVGVHADENRRREVLTEEKRMTEDEATRLMQRDEDEQLSYGQRTSDTFHMSDFFVRFDESADKLKQDLWRFLDIIFGNPYITPLFDEFAMFMAFSAALRSADLSRQVGAVLAKNEELLSTGANDCPRFGGGLYWPYYDAPSRRYADVPGGRDYTLGVDSNKAEQQDIIESILKDSSNHVKDLDAFRAVLRSSRIGDLTEYGRVVHAEMEAMLSCARNNISCRDATLYGTTFPCHNCAKHIIAAGIKRVVYVEPYPKSKAVDFHRDSLVLGFSEREQAVRFEPFVGVGPRRFFDLFSMGLSSGYPVVRKDKRTGKVIDWKPETARLRLQLMPLSYLQLETLAGSLFTDFLIEKEGTDGQPK</sequence>
<evidence type="ECO:0000313" key="10">
    <source>
        <dbReference type="Proteomes" id="UP000317835"/>
    </source>
</evidence>
<dbReference type="AlphaFoldDB" id="A0A518H298"/>
<dbReference type="InterPro" id="IPR016192">
    <property type="entry name" value="APOBEC/CMP_deaminase_Zn-bd"/>
</dbReference>
<feature type="compositionally biased region" description="Polar residues" evidence="7">
    <location>
        <begin position="38"/>
        <end position="47"/>
    </location>
</feature>
<dbReference type="PROSITE" id="PS00903">
    <property type="entry name" value="CYT_DCMP_DEAMINASES_1"/>
    <property type="match status" value="1"/>
</dbReference>
<feature type="domain" description="CMP/dCMP-type deaminase" evidence="8">
    <location>
        <begin position="277"/>
        <end position="468"/>
    </location>
</feature>
<dbReference type="InterPro" id="IPR027417">
    <property type="entry name" value="P-loop_NTPase"/>
</dbReference>
<evidence type="ECO:0000256" key="1">
    <source>
        <dbReference type="ARBA" id="ARBA00001947"/>
    </source>
</evidence>
<dbReference type="GO" id="GO:0008270">
    <property type="term" value="F:zinc ion binding"/>
    <property type="evidence" value="ECO:0007669"/>
    <property type="project" value="InterPro"/>
</dbReference>
<name>A0A518H298_9BACT</name>
<evidence type="ECO:0000256" key="5">
    <source>
        <dbReference type="ARBA" id="ARBA00022833"/>
    </source>
</evidence>
<evidence type="ECO:0000256" key="3">
    <source>
        <dbReference type="ARBA" id="ARBA00022723"/>
    </source>
</evidence>
<dbReference type="NCBIfam" id="NF041025">
    <property type="entry name" value="antiphage_deaminase"/>
    <property type="match status" value="1"/>
</dbReference>
<dbReference type="InterPro" id="IPR015517">
    <property type="entry name" value="dCMP_deaminase-rel"/>
</dbReference>
<keyword evidence="6" id="KW-0175">Coiled coil</keyword>
<feature type="region of interest" description="Disordered" evidence="7">
    <location>
        <begin position="1"/>
        <end position="47"/>
    </location>
</feature>
<dbReference type="EMBL" id="CP036426">
    <property type="protein sequence ID" value="QDV34971.1"/>
    <property type="molecule type" value="Genomic_DNA"/>
</dbReference>
<dbReference type="KEGG" id="tpla:ElP_28680"/>
<dbReference type="RefSeq" id="WP_145270244.1">
    <property type="nucleotide sequence ID" value="NZ_CP036426.1"/>
</dbReference>
<dbReference type="Gene3D" id="3.40.50.300">
    <property type="entry name" value="P-loop containing nucleotide triphosphate hydrolases"/>
    <property type="match status" value="1"/>
</dbReference>
<protein>
    <recommendedName>
        <fullName evidence="8">CMP/dCMP-type deaminase domain-containing protein</fullName>
    </recommendedName>
</protein>
<reference evidence="9 10" key="1">
    <citation type="submission" date="2019-02" db="EMBL/GenBank/DDBJ databases">
        <title>Deep-cultivation of Planctomycetes and their phenomic and genomic characterization uncovers novel biology.</title>
        <authorList>
            <person name="Wiegand S."/>
            <person name="Jogler M."/>
            <person name="Boedeker C."/>
            <person name="Pinto D."/>
            <person name="Vollmers J."/>
            <person name="Rivas-Marin E."/>
            <person name="Kohn T."/>
            <person name="Peeters S.H."/>
            <person name="Heuer A."/>
            <person name="Rast P."/>
            <person name="Oberbeckmann S."/>
            <person name="Bunk B."/>
            <person name="Jeske O."/>
            <person name="Meyerdierks A."/>
            <person name="Storesund J.E."/>
            <person name="Kallscheuer N."/>
            <person name="Luecker S."/>
            <person name="Lage O.M."/>
            <person name="Pohl T."/>
            <person name="Merkel B.J."/>
            <person name="Hornburger P."/>
            <person name="Mueller R.-W."/>
            <person name="Bruemmer F."/>
            <person name="Labrenz M."/>
            <person name="Spormann A.M."/>
            <person name="Op den Camp H."/>
            <person name="Overmann J."/>
            <person name="Amann R."/>
            <person name="Jetten M.S.M."/>
            <person name="Mascher T."/>
            <person name="Medema M.H."/>
            <person name="Devos D.P."/>
            <person name="Kaster A.-K."/>
            <person name="Ovreas L."/>
            <person name="Rohde M."/>
            <person name="Galperin M.Y."/>
            <person name="Jogler C."/>
        </authorList>
    </citation>
    <scope>NUCLEOTIDE SEQUENCE [LARGE SCALE GENOMIC DNA]</scope>
    <source>
        <strain evidence="9 10">ElP</strain>
    </source>
</reference>
<dbReference type="OrthoDB" id="9788517at2"/>
<evidence type="ECO:0000259" key="8">
    <source>
        <dbReference type="PROSITE" id="PS51747"/>
    </source>
</evidence>
<dbReference type="Proteomes" id="UP000317835">
    <property type="component" value="Chromosome"/>
</dbReference>
<dbReference type="Pfam" id="PF00383">
    <property type="entry name" value="dCMP_cyt_deam_1"/>
    <property type="match status" value="1"/>
</dbReference>
<dbReference type="PROSITE" id="PS51747">
    <property type="entry name" value="CYT_DCMP_DEAMINASES_2"/>
    <property type="match status" value="1"/>
</dbReference>
<evidence type="ECO:0000256" key="2">
    <source>
        <dbReference type="ARBA" id="ARBA00006576"/>
    </source>
</evidence>
<evidence type="ECO:0000256" key="6">
    <source>
        <dbReference type="SAM" id="Coils"/>
    </source>
</evidence>
<dbReference type="PANTHER" id="PTHR11086">
    <property type="entry name" value="DEOXYCYTIDYLATE DEAMINASE-RELATED"/>
    <property type="match status" value="1"/>
</dbReference>
<dbReference type="GO" id="GO:0005737">
    <property type="term" value="C:cytoplasm"/>
    <property type="evidence" value="ECO:0007669"/>
    <property type="project" value="TreeGrafter"/>
</dbReference>
<evidence type="ECO:0000313" key="9">
    <source>
        <dbReference type="EMBL" id="QDV34971.1"/>
    </source>
</evidence>
<keyword evidence="5" id="KW-0862">Zinc</keyword>
<dbReference type="SUPFAM" id="SSF53927">
    <property type="entry name" value="Cytidine deaminase-like"/>
    <property type="match status" value="1"/>
</dbReference>
<feature type="coiled-coil region" evidence="6">
    <location>
        <begin position="198"/>
        <end position="225"/>
    </location>
</feature>
<keyword evidence="4" id="KW-0378">Hydrolase</keyword>
<keyword evidence="10" id="KW-1185">Reference proteome</keyword>